<dbReference type="InterPro" id="IPR000525">
    <property type="entry name" value="Initiator_Rep_WH1"/>
</dbReference>
<evidence type="ECO:0000259" key="1">
    <source>
        <dbReference type="Pfam" id="PF01051"/>
    </source>
</evidence>
<organism evidence="3">
    <name type="scientific">bioreactor metagenome</name>
    <dbReference type="NCBI Taxonomy" id="1076179"/>
    <lineage>
        <taxon>unclassified sequences</taxon>
        <taxon>metagenomes</taxon>
        <taxon>ecological metagenomes</taxon>
    </lineage>
</organism>
<dbReference type="InterPro" id="IPR036390">
    <property type="entry name" value="WH_DNA-bd_sf"/>
</dbReference>
<gene>
    <name evidence="3" type="ORF">SDC9_50548</name>
</gene>
<dbReference type="GO" id="GO:0003887">
    <property type="term" value="F:DNA-directed DNA polymerase activity"/>
    <property type="evidence" value="ECO:0007669"/>
    <property type="project" value="InterPro"/>
</dbReference>
<feature type="domain" description="Initiator Rep protein WH1" evidence="1">
    <location>
        <begin position="60"/>
        <end position="207"/>
    </location>
</feature>
<dbReference type="Pfam" id="PF06430">
    <property type="entry name" value="L_lactis_RepB_C"/>
    <property type="match status" value="1"/>
</dbReference>
<feature type="domain" description="Lactococcus lactis RepB C-terminal" evidence="2">
    <location>
        <begin position="305"/>
        <end position="420"/>
    </location>
</feature>
<dbReference type="EMBL" id="VSSQ01001024">
    <property type="protein sequence ID" value="MPM04272.1"/>
    <property type="molecule type" value="Genomic_DNA"/>
</dbReference>
<dbReference type="GO" id="GO:0006270">
    <property type="term" value="P:DNA replication initiation"/>
    <property type="evidence" value="ECO:0007669"/>
    <property type="project" value="InterPro"/>
</dbReference>
<dbReference type="InterPro" id="IPR036388">
    <property type="entry name" value="WH-like_DNA-bd_sf"/>
</dbReference>
<name>A0A644WKE9_9ZZZZ</name>
<dbReference type="SUPFAM" id="SSF46785">
    <property type="entry name" value="Winged helix' DNA-binding domain"/>
    <property type="match status" value="2"/>
</dbReference>
<dbReference type="AlphaFoldDB" id="A0A644WKE9"/>
<protein>
    <recommendedName>
        <fullName evidence="4">Initiator Rep protein domain-containing protein</fullName>
    </recommendedName>
</protein>
<evidence type="ECO:0000313" key="3">
    <source>
        <dbReference type="EMBL" id="MPM04272.1"/>
    </source>
</evidence>
<reference evidence="3" key="1">
    <citation type="submission" date="2019-08" db="EMBL/GenBank/DDBJ databases">
        <authorList>
            <person name="Kucharzyk K."/>
            <person name="Murdoch R.W."/>
            <person name="Higgins S."/>
            <person name="Loffler F."/>
        </authorList>
    </citation>
    <scope>NUCLEOTIDE SEQUENCE</scope>
</reference>
<comment type="caution">
    <text evidence="3">The sequence shown here is derived from an EMBL/GenBank/DDBJ whole genome shotgun (WGS) entry which is preliminary data.</text>
</comment>
<accession>A0A644WKE9</accession>
<dbReference type="Gene3D" id="1.10.10.10">
    <property type="entry name" value="Winged helix-like DNA-binding domain superfamily/Winged helix DNA-binding domain"/>
    <property type="match status" value="2"/>
</dbReference>
<dbReference type="Pfam" id="PF21205">
    <property type="entry name" value="Rep3_C"/>
    <property type="match status" value="1"/>
</dbReference>
<evidence type="ECO:0008006" key="4">
    <source>
        <dbReference type="Google" id="ProtNLM"/>
    </source>
</evidence>
<proteinExistence type="predicted"/>
<dbReference type="Pfam" id="PF01051">
    <property type="entry name" value="Rep3_N"/>
    <property type="match status" value="1"/>
</dbReference>
<sequence>MLKTNRLKPIRLLVYNQNHIGIALKTYFFKLMKRGYCMPMEHQGDPKKISKINDLSNQKAVEHNDLITSVAKMDKVPLKIFELAVSCLDTEHPPADNAVYLSKNTIYSFFDVSSSNKHTRFKNALTTLHQQSIFEVQEENEKGKWKYKIISPISSSEWNDYNDTLKIKFTDDIMPYLIELKTNFTQYLITDIMGLNSKYSIILYKWFSMNYNQYEAYNGMRTRSKEQIALLKNPYIDLIELRRITDTIKEYRRIYDFEKNVLQVATEEICRSTHFQVGYEKIKKGRSVVGIKFYLDKKRPLAVLPYKESDPAYQEGKARKQHEQENLYTQAMQSPYTSILFGNELISFHDMQDIFLMGNLQNQVYPLYDQLKDRRGLNGVKEHLSYVSFHREDYSKEKQNIAKYLQQSIKQYLQTVKIQDKGME</sequence>
<dbReference type="InterPro" id="IPR010931">
    <property type="entry name" value="L_lactis_RepB_C"/>
</dbReference>
<evidence type="ECO:0000259" key="2">
    <source>
        <dbReference type="Pfam" id="PF06430"/>
    </source>
</evidence>